<keyword evidence="2" id="KW-1003">Cell membrane</keyword>
<evidence type="ECO:0000256" key="8">
    <source>
        <dbReference type="SAM" id="Phobius"/>
    </source>
</evidence>
<feature type="transmembrane region" description="Helical" evidence="8">
    <location>
        <begin position="387"/>
        <end position="409"/>
    </location>
</feature>
<comment type="subcellular location">
    <subcellularLocation>
        <location evidence="1">Cell membrane</location>
        <topology evidence="1">Multi-pass membrane protein</topology>
    </subcellularLocation>
</comment>
<evidence type="ECO:0000256" key="4">
    <source>
        <dbReference type="ARBA" id="ARBA00022989"/>
    </source>
</evidence>
<feature type="domain" description="ABC3 transporter permease C-terminal" evidence="9">
    <location>
        <begin position="297"/>
        <end position="419"/>
    </location>
</feature>
<organism evidence="11 12">
    <name type="scientific">Rathayibacter rubneri</name>
    <dbReference type="NCBI Taxonomy" id="2950106"/>
    <lineage>
        <taxon>Bacteria</taxon>
        <taxon>Bacillati</taxon>
        <taxon>Actinomycetota</taxon>
        <taxon>Actinomycetes</taxon>
        <taxon>Micrococcales</taxon>
        <taxon>Microbacteriaceae</taxon>
        <taxon>Rathayibacter</taxon>
    </lineage>
</organism>
<evidence type="ECO:0000256" key="2">
    <source>
        <dbReference type="ARBA" id="ARBA00022475"/>
    </source>
</evidence>
<proteinExistence type="inferred from homology"/>
<keyword evidence="4 8" id="KW-1133">Transmembrane helix</keyword>
<accession>A0A9X2DXS5</accession>
<dbReference type="GO" id="GO:0022857">
    <property type="term" value="F:transmembrane transporter activity"/>
    <property type="evidence" value="ECO:0007669"/>
    <property type="project" value="TreeGrafter"/>
</dbReference>
<evidence type="ECO:0000256" key="3">
    <source>
        <dbReference type="ARBA" id="ARBA00022692"/>
    </source>
</evidence>
<dbReference type="Pfam" id="PF12704">
    <property type="entry name" value="MacB_PCD"/>
    <property type="match status" value="1"/>
</dbReference>
<dbReference type="PANTHER" id="PTHR30572:SF4">
    <property type="entry name" value="ABC TRANSPORTER PERMEASE YTRF"/>
    <property type="match status" value="1"/>
</dbReference>
<evidence type="ECO:0000313" key="11">
    <source>
        <dbReference type="EMBL" id="MCM6761161.1"/>
    </source>
</evidence>
<comment type="caution">
    <text evidence="11">The sequence shown here is derived from an EMBL/GenBank/DDBJ whole genome shotgun (WGS) entry which is preliminary data.</text>
</comment>
<evidence type="ECO:0000256" key="5">
    <source>
        <dbReference type="ARBA" id="ARBA00023136"/>
    </source>
</evidence>
<sequence>MNILDIIATAIRNTFRSKLRTSLTVVAIFIGAFTITLTTAIGTGVGNYIDTQISSLGSSDTLTVTKAATTTSDGGPQEYDPNSSSQSSGMGPQTTTNLSAADITAIEDTDGVDSVETSVSVNAIWLEHDDDGKYVVSVSAATGQSGGNLDLASGEQLDNDSDTTQIVLPSNDLETLGLGSAKDAIGETVTIAVDDYVGTEHTVTATVVGVQNESLLGSGATANTALSTALQTAQDTSKPSTVETSYASATATVTSTDDIDSVKTELSDAGYSAQTTADQLGQFQTIINGVVGILDAFAVIALIAAGFGIINTLLMSVQERTREIGLMKAMGMGGGRVYTLFSVEAVFIGFLGSAIGAGAAIGLGTVLSNILSTTLLADLPGLNILEFAPSSVITIILVVMGIAFLAGTLPARRAAKQNPIEALRYE</sequence>
<dbReference type="Pfam" id="PF02687">
    <property type="entry name" value="FtsX"/>
    <property type="match status" value="1"/>
</dbReference>
<dbReference type="GO" id="GO:0005886">
    <property type="term" value="C:plasma membrane"/>
    <property type="evidence" value="ECO:0007669"/>
    <property type="project" value="UniProtKB-SubCell"/>
</dbReference>
<reference evidence="11" key="1">
    <citation type="submission" date="2022-06" db="EMBL/GenBank/DDBJ databases">
        <title>Whole genome shotgun sequencing (WGS) of Rathayibacter sp. ZW T2_19, isolated from stored onions (Allium cepa).</title>
        <authorList>
            <person name="Stoll D.A."/>
            <person name="Huch M."/>
        </authorList>
    </citation>
    <scope>NUCLEOTIDE SEQUENCE</scope>
    <source>
        <strain evidence="11">ZW T2_19</strain>
    </source>
</reference>
<feature type="compositionally biased region" description="Polar residues" evidence="7">
    <location>
        <begin position="80"/>
        <end position="96"/>
    </location>
</feature>
<feature type="region of interest" description="Disordered" evidence="7">
    <location>
        <begin position="68"/>
        <end position="96"/>
    </location>
</feature>
<dbReference type="RefSeq" id="WP_251943128.1">
    <property type="nucleotide sequence ID" value="NZ_JAMRYM010000003.1"/>
</dbReference>
<dbReference type="EMBL" id="JAMRYM010000003">
    <property type="protein sequence ID" value="MCM6761161.1"/>
    <property type="molecule type" value="Genomic_DNA"/>
</dbReference>
<dbReference type="PANTHER" id="PTHR30572">
    <property type="entry name" value="MEMBRANE COMPONENT OF TRANSPORTER-RELATED"/>
    <property type="match status" value="1"/>
</dbReference>
<feature type="domain" description="MacB-like periplasmic core" evidence="10">
    <location>
        <begin position="21"/>
        <end position="268"/>
    </location>
</feature>
<feature type="transmembrane region" description="Helical" evidence="8">
    <location>
        <begin position="21"/>
        <end position="45"/>
    </location>
</feature>
<dbReference type="InterPro" id="IPR003838">
    <property type="entry name" value="ABC3_permease_C"/>
</dbReference>
<keyword evidence="3 8" id="KW-0812">Transmembrane</keyword>
<keyword evidence="5 8" id="KW-0472">Membrane</keyword>
<protein>
    <submittedName>
        <fullName evidence="11">ABC transporter permease</fullName>
    </submittedName>
</protein>
<dbReference type="AlphaFoldDB" id="A0A9X2DXS5"/>
<gene>
    <name evidence="11" type="ORF">NB037_01900</name>
</gene>
<feature type="transmembrane region" description="Helical" evidence="8">
    <location>
        <begin position="338"/>
        <end position="367"/>
    </location>
</feature>
<evidence type="ECO:0000256" key="1">
    <source>
        <dbReference type="ARBA" id="ARBA00004651"/>
    </source>
</evidence>
<evidence type="ECO:0000256" key="7">
    <source>
        <dbReference type="SAM" id="MobiDB-lite"/>
    </source>
</evidence>
<evidence type="ECO:0000256" key="6">
    <source>
        <dbReference type="ARBA" id="ARBA00038076"/>
    </source>
</evidence>
<evidence type="ECO:0000259" key="10">
    <source>
        <dbReference type="Pfam" id="PF12704"/>
    </source>
</evidence>
<keyword evidence="12" id="KW-1185">Reference proteome</keyword>
<name>A0A9X2DXS5_9MICO</name>
<dbReference type="InterPro" id="IPR025857">
    <property type="entry name" value="MacB_PCD"/>
</dbReference>
<dbReference type="InterPro" id="IPR050250">
    <property type="entry name" value="Macrolide_Exporter_MacB"/>
</dbReference>
<evidence type="ECO:0000259" key="9">
    <source>
        <dbReference type="Pfam" id="PF02687"/>
    </source>
</evidence>
<feature type="transmembrane region" description="Helical" evidence="8">
    <location>
        <begin position="296"/>
        <end position="317"/>
    </location>
</feature>
<evidence type="ECO:0000313" key="12">
    <source>
        <dbReference type="Proteomes" id="UP001155240"/>
    </source>
</evidence>
<comment type="similarity">
    <text evidence="6">Belongs to the ABC-4 integral membrane protein family.</text>
</comment>
<dbReference type="Proteomes" id="UP001155240">
    <property type="component" value="Unassembled WGS sequence"/>
</dbReference>